<feature type="transmembrane region" description="Helical" evidence="1">
    <location>
        <begin position="83"/>
        <end position="104"/>
    </location>
</feature>
<dbReference type="Pfam" id="PF01757">
    <property type="entry name" value="Acyl_transf_3"/>
    <property type="match status" value="1"/>
</dbReference>
<evidence type="ECO:0000259" key="2">
    <source>
        <dbReference type="Pfam" id="PF01757"/>
    </source>
</evidence>
<feature type="transmembrane region" description="Helical" evidence="1">
    <location>
        <begin position="124"/>
        <end position="143"/>
    </location>
</feature>
<dbReference type="InterPro" id="IPR052734">
    <property type="entry name" value="Nod_factor_acetyltransferase"/>
</dbReference>
<feature type="domain" description="Acyltransferase 3" evidence="2">
    <location>
        <begin position="20"/>
        <end position="317"/>
    </location>
</feature>
<dbReference type="GO" id="GO:0016747">
    <property type="term" value="F:acyltransferase activity, transferring groups other than amino-acyl groups"/>
    <property type="evidence" value="ECO:0007669"/>
    <property type="project" value="InterPro"/>
</dbReference>
<feature type="transmembrane region" description="Helical" evidence="1">
    <location>
        <begin position="297"/>
        <end position="319"/>
    </location>
</feature>
<organism evidence="3 4">
    <name type="scientific">Nakamurella endophytica</name>
    <dbReference type="NCBI Taxonomy" id="1748367"/>
    <lineage>
        <taxon>Bacteria</taxon>
        <taxon>Bacillati</taxon>
        <taxon>Actinomycetota</taxon>
        <taxon>Actinomycetes</taxon>
        <taxon>Nakamurellales</taxon>
        <taxon>Nakamurellaceae</taxon>
        <taxon>Nakamurella</taxon>
    </lineage>
</organism>
<dbReference type="RefSeq" id="WP_188939708.1">
    <property type="nucleotide sequence ID" value="NZ_BMNA01000001.1"/>
</dbReference>
<evidence type="ECO:0000256" key="1">
    <source>
        <dbReference type="SAM" id="Phobius"/>
    </source>
</evidence>
<name>A0A917SMH0_9ACTN</name>
<reference evidence="3" key="2">
    <citation type="submission" date="2020-09" db="EMBL/GenBank/DDBJ databases">
        <authorList>
            <person name="Sun Q."/>
            <person name="Zhou Y."/>
        </authorList>
    </citation>
    <scope>NUCLEOTIDE SEQUENCE</scope>
    <source>
        <strain evidence="3">CGMCC 4.7308</strain>
    </source>
</reference>
<comment type="caution">
    <text evidence="3">The sequence shown here is derived from an EMBL/GenBank/DDBJ whole genome shotgun (WGS) entry which is preliminary data.</text>
</comment>
<reference evidence="3" key="1">
    <citation type="journal article" date="2014" name="Int. J. Syst. Evol. Microbiol.">
        <title>Complete genome sequence of Corynebacterium casei LMG S-19264T (=DSM 44701T), isolated from a smear-ripened cheese.</title>
        <authorList>
            <consortium name="US DOE Joint Genome Institute (JGI-PGF)"/>
            <person name="Walter F."/>
            <person name="Albersmeier A."/>
            <person name="Kalinowski J."/>
            <person name="Ruckert C."/>
        </authorList>
    </citation>
    <scope>NUCLEOTIDE SEQUENCE</scope>
    <source>
        <strain evidence="3">CGMCC 4.7308</strain>
    </source>
</reference>
<keyword evidence="1" id="KW-0812">Transmembrane</keyword>
<dbReference type="Proteomes" id="UP000655208">
    <property type="component" value="Unassembled WGS sequence"/>
</dbReference>
<feature type="transmembrane region" description="Helical" evidence="1">
    <location>
        <begin position="205"/>
        <end position="225"/>
    </location>
</feature>
<keyword evidence="4" id="KW-1185">Reference proteome</keyword>
<keyword evidence="1" id="KW-1133">Transmembrane helix</keyword>
<dbReference type="InterPro" id="IPR002656">
    <property type="entry name" value="Acyl_transf_3_dom"/>
</dbReference>
<dbReference type="AlphaFoldDB" id="A0A917SMH0"/>
<dbReference type="PANTHER" id="PTHR37312">
    <property type="entry name" value="MEMBRANE-BOUND ACYLTRANSFERASE YKRP-RELATED"/>
    <property type="match status" value="1"/>
</dbReference>
<feature type="transmembrane region" description="Helical" evidence="1">
    <location>
        <begin position="174"/>
        <end position="193"/>
    </location>
</feature>
<keyword evidence="1" id="KW-0472">Membrane</keyword>
<protein>
    <recommendedName>
        <fullName evidence="2">Acyltransferase 3 domain-containing protein</fullName>
    </recommendedName>
</protein>
<feature type="transmembrane region" description="Helical" evidence="1">
    <location>
        <begin position="237"/>
        <end position="259"/>
    </location>
</feature>
<gene>
    <name evidence="3" type="ORF">GCM10011594_02800</name>
</gene>
<evidence type="ECO:0000313" key="4">
    <source>
        <dbReference type="Proteomes" id="UP000655208"/>
    </source>
</evidence>
<proteinExistence type="predicted"/>
<feature type="transmembrane region" description="Helical" evidence="1">
    <location>
        <begin position="266"/>
        <end position="291"/>
    </location>
</feature>
<accession>A0A917SMH0</accession>
<feature type="transmembrane region" description="Helical" evidence="1">
    <location>
        <begin position="52"/>
        <end position="71"/>
    </location>
</feature>
<evidence type="ECO:0000313" key="3">
    <source>
        <dbReference type="EMBL" id="GGL86645.1"/>
    </source>
</evidence>
<sequence length="353" mass="36937">MEHGSHPPPAVPGTAGARLAGVDALRLLALLAIVVGHVYIDDDGVDRVLQSWRLPLFFVISGYFFATRRLVRQEAAKRARSLLLPYVVWMVLLAVGLAAVRWPSADLAGWARAVVLGGSYAPRPWTTMWFFTALFVAAVLFRLLDRAGVLVRWTVVIGGLAVNVAWGAELARVPLSVATAAGALAFMAVGRAVRRAQDRGRRWVSPGVAGIALVVAFAVAVLLPGDFRPMDMKVGQFPLPAVGLALVLCGALIALTTAVRRIPPRLGAALATVTAPSLVVIAAHPFVLLALPPGTTAVPLPAVVAVAFLLPLAAGLLVARTPLAPALAGIPRIRPRGADRVPRPAVPVPAGDG</sequence>
<dbReference type="PANTHER" id="PTHR37312:SF1">
    <property type="entry name" value="MEMBRANE-BOUND ACYLTRANSFERASE YKRP-RELATED"/>
    <property type="match status" value="1"/>
</dbReference>
<dbReference type="EMBL" id="BMNA01000001">
    <property type="protein sequence ID" value="GGL86645.1"/>
    <property type="molecule type" value="Genomic_DNA"/>
</dbReference>
<feature type="transmembrane region" description="Helical" evidence="1">
    <location>
        <begin position="150"/>
        <end position="168"/>
    </location>
</feature>